<dbReference type="EMBL" id="JAIVGD010000003">
    <property type="protein sequence ID" value="KAH0778074.1"/>
    <property type="molecule type" value="Genomic_DNA"/>
</dbReference>
<reference evidence="2 3" key="1">
    <citation type="journal article" date="2021" name="bioRxiv">
        <title>Chromosome-scale and haplotype-resolved genome assembly of a tetraploid potato cultivar.</title>
        <authorList>
            <person name="Sun H."/>
            <person name="Jiao W.-B."/>
            <person name="Krause K."/>
            <person name="Campoy J.A."/>
            <person name="Goel M."/>
            <person name="Folz-Donahue K."/>
            <person name="Kukat C."/>
            <person name="Huettel B."/>
            <person name="Schneeberger K."/>
        </authorList>
    </citation>
    <scope>NUCLEOTIDE SEQUENCE [LARGE SCALE GENOMIC DNA]</scope>
    <source>
        <strain evidence="2">SolTubOtavaFocal</strain>
        <tissue evidence="2">Leaves</tissue>
    </source>
</reference>
<protein>
    <recommendedName>
        <fullName evidence="1">Condensin complex subunit 1 N-terminal domain-containing protein</fullName>
    </recommendedName>
</protein>
<dbReference type="InterPro" id="IPR026971">
    <property type="entry name" value="CND1/NCAPD3"/>
</dbReference>
<dbReference type="PANTHER" id="PTHR14222:SF2">
    <property type="entry name" value="CONDENSIN COMPLEX SUBUNIT 1"/>
    <property type="match status" value="1"/>
</dbReference>
<evidence type="ECO:0000313" key="3">
    <source>
        <dbReference type="Proteomes" id="UP000826656"/>
    </source>
</evidence>
<dbReference type="InterPro" id="IPR024324">
    <property type="entry name" value="Condensin_cplx_su1_N"/>
</dbReference>
<accession>A0ABQ7WBI8</accession>
<gene>
    <name evidence="2" type="ORF">KY290_009485</name>
</gene>
<evidence type="ECO:0000313" key="2">
    <source>
        <dbReference type="EMBL" id="KAH0778074.1"/>
    </source>
</evidence>
<organism evidence="2 3">
    <name type="scientific">Solanum tuberosum</name>
    <name type="common">Potato</name>
    <dbReference type="NCBI Taxonomy" id="4113"/>
    <lineage>
        <taxon>Eukaryota</taxon>
        <taxon>Viridiplantae</taxon>
        <taxon>Streptophyta</taxon>
        <taxon>Embryophyta</taxon>
        <taxon>Tracheophyta</taxon>
        <taxon>Spermatophyta</taxon>
        <taxon>Magnoliopsida</taxon>
        <taxon>eudicotyledons</taxon>
        <taxon>Gunneridae</taxon>
        <taxon>Pentapetalae</taxon>
        <taxon>asterids</taxon>
        <taxon>lamiids</taxon>
        <taxon>Solanales</taxon>
        <taxon>Solanaceae</taxon>
        <taxon>Solanoideae</taxon>
        <taxon>Solaneae</taxon>
        <taxon>Solanum</taxon>
    </lineage>
</organism>
<comment type="caution">
    <text evidence="2">The sequence shown here is derived from an EMBL/GenBank/DDBJ whole genome shotgun (WGS) entry which is preliminary data.</text>
</comment>
<sequence length="315" mass="35305">MHVVSSSPKKQLVSEWNWESQRARILNSVANSLEINISLLLGSSNYLPYVVKNAFSVFVNVVILKDSETKNALTRMIGTFPHLADGVSWAEKKYVDGSMASYLIRKIGMTSPKYYVGCFLVELGDIWPKLVSTNIGLLIPHFGGESYKMRNVLVWMLGKLVMKAFDDNEVEVWAKLCEEHSVSFGIWNEVVEHNPFGPQLRAASFEATLEQYKKNDEDGEVLNMGEEMNKEQDDSLTGSSLPHEEDMIGQTDDSVPDFGNLEQTRTLVALLEAGFRLSNCVFATMPTHPISGFIFCHRCGGYNSSTDEMQTIPNK</sequence>
<name>A0ABQ7WBI8_SOLTU</name>
<keyword evidence="3" id="KW-1185">Reference proteome</keyword>
<dbReference type="PANTHER" id="PTHR14222">
    <property type="entry name" value="CONDENSIN"/>
    <property type="match status" value="1"/>
</dbReference>
<dbReference type="Pfam" id="PF12922">
    <property type="entry name" value="Cnd1_N"/>
    <property type="match status" value="1"/>
</dbReference>
<feature type="domain" description="Condensin complex subunit 1 N-terminal" evidence="1">
    <location>
        <begin position="8"/>
        <end position="79"/>
    </location>
</feature>
<proteinExistence type="predicted"/>
<dbReference type="Proteomes" id="UP000826656">
    <property type="component" value="Unassembled WGS sequence"/>
</dbReference>
<evidence type="ECO:0000259" key="1">
    <source>
        <dbReference type="Pfam" id="PF12922"/>
    </source>
</evidence>